<name>A0A6C0EAG8_9ZZZZ</name>
<evidence type="ECO:0000313" key="1">
    <source>
        <dbReference type="EMBL" id="QHT25611.1"/>
    </source>
</evidence>
<organism evidence="1">
    <name type="scientific">viral metagenome</name>
    <dbReference type="NCBI Taxonomy" id="1070528"/>
    <lineage>
        <taxon>unclassified sequences</taxon>
        <taxon>metagenomes</taxon>
        <taxon>organismal metagenomes</taxon>
    </lineage>
</organism>
<protein>
    <submittedName>
        <fullName evidence="1">Uncharacterized protein</fullName>
    </submittedName>
</protein>
<proteinExistence type="predicted"/>
<accession>A0A6C0EAG8</accession>
<dbReference type="AlphaFoldDB" id="A0A6C0EAG8"/>
<sequence length="53" mass="6289">MTIKLFPVESKPLTLLPTNIGIMKVKYIRDIYFILPENNEKIREPQNKKQKLC</sequence>
<reference evidence="1" key="1">
    <citation type="journal article" date="2020" name="Nature">
        <title>Giant virus diversity and host interactions through global metagenomics.</title>
        <authorList>
            <person name="Schulz F."/>
            <person name="Roux S."/>
            <person name="Paez-Espino D."/>
            <person name="Jungbluth S."/>
            <person name="Walsh D.A."/>
            <person name="Denef V.J."/>
            <person name="McMahon K.D."/>
            <person name="Konstantinidis K.T."/>
            <person name="Eloe-Fadrosh E.A."/>
            <person name="Kyrpides N.C."/>
            <person name="Woyke T."/>
        </authorList>
    </citation>
    <scope>NUCLEOTIDE SEQUENCE</scope>
    <source>
        <strain evidence="1">GVMAG-M-3300023179-27</strain>
    </source>
</reference>
<dbReference type="EMBL" id="MN739773">
    <property type="protein sequence ID" value="QHT25611.1"/>
    <property type="molecule type" value="Genomic_DNA"/>
</dbReference>